<comment type="caution">
    <text evidence="2">The sequence shown here is derived from an EMBL/GenBank/DDBJ whole genome shotgun (WGS) entry which is preliminary data.</text>
</comment>
<organism evidence="2 3">
    <name type="scientific">Tritrichomonas musculus</name>
    <dbReference type="NCBI Taxonomy" id="1915356"/>
    <lineage>
        <taxon>Eukaryota</taxon>
        <taxon>Metamonada</taxon>
        <taxon>Parabasalia</taxon>
        <taxon>Tritrichomonadida</taxon>
        <taxon>Tritrichomonadidae</taxon>
        <taxon>Tritrichomonas</taxon>
    </lineage>
</organism>
<keyword evidence="3" id="KW-1185">Reference proteome</keyword>
<name>A0ABR2JFK2_9EUKA</name>
<sequence length="556" mass="65680">MHTEVKNMTISDELLCELFEKVNVPMIINEKTFQITQNYGFSPLYCQYRFIFNELDSSKKSHHITEVLLIIIYKIKQIKVPRYDIMISSIKAKRNAIISNNDDEEEINEINVSKKIDKKIKMPVTFKERYTESINDKDVIDDDNTSESYWNPDDNNYKFDHGILFDQSRLKTNQIKNRKDWMNEMLKIQKHIKKSDKEEITTDDEEENPYLSSFSSRISHTNIESTLYKIFSYDEHKNHWRFHSSVFEQFTKDKRIELGNSQAPLILFINSFEEDAISVNSNFINSLYPNLNLSKDEIFIYALCDKSLLSLNFKMDYSDKVKASIKPLFLLLHVPESKENNPKIKIIVHQIYSFLSLICDIKIMILNQNYYNEQIEFMKNIIKINQQYQKESNSSDNSNNDLFSESISSSDENNEEEEEVENNEEEEEDFEFASKVICKDSKIIFLINDASISFNKKIEQIIHENTFFMNISSHIDDESRIHYINIKDTKTYESFLVSLNKLIINNKCSIVDEVRNNFNAIKNSEICGIYIDLFIDDKMPELKKIIHQRYSRLISN</sequence>
<accession>A0ABR2JFK2</accession>
<feature type="compositionally biased region" description="Low complexity" evidence="1">
    <location>
        <begin position="392"/>
        <end position="411"/>
    </location>
</feature>
<reference evidence="2 3" key="1">
    <citation type="submission" date="2024-04" db="EMBL/GenBank/DDBJ databases">
        <title>Tritrichomonas musculus Genome.</title>
        <authorList>
            <person name="Alves-Ferreira E."/>
            <person name="Grigg M."/>
            <person name="Lorenzi H."/>
            <person name="Galac M."/>
        </authorList>
    </citation>
    <scope>NUCLEOTIDE SEQUENCE [LARGE SCALE GENOMIC DNA]</scope>
    <source>
        <strain evidence="2 3">EAF2021</strain>
    </source>
</reference>
<proteinExistence type="predicted"/>
<gene>
    <name evidence="2" type="ORF">M9Y10_006756</name>
</gene>
<evidence type="ECO:0000313" key="2">
    <source>
        <dbReference type="EMBL" id="KAK8876539.1"/>
    </source>
</evidence>
<feature type="region of interest" description="Disordered" evidence="1">
    <location>
        <begin position="392"/>
        <end position="429"/>
    </location>
</feature>
<dbReference type="Proteomes" id="UP001470230">
    <property type="component" value="Unassembled WGS sequence"/>
</dbReference>
<evidence type="ECO:0000256" key="1">
    <source>
        <dbReference type="SAM" id="MobiDB-lite"/>
    </source>
</evidence>
<protein>
    <submittedName>
        <fullName evidence="2">Uncharacterized protein</fullName>
    </submittedName>
</protein>
<feature type="compositionally biased region" description="Acidic residues" evidence="1">
    <location>
        <begin position="412"/>
        <end position="429"/>
    </location>
</feature>
<dbReference type="EMBL" id="JAPFFF010000012">
    <property type="protein sequence ID" value="KAK8876539.1"/>
    <property type="molecule type" value="Genomic_DNA"/>
</dbReference>
<evidence type="ECO:0000313" key="3">
    <source>
        <dbReference type="Proteomes" id="UP001470230"/>
    </source>
</evidence>